<dbReference type="RefSeq" id="WP_188855568.1">
    <property type="nucleotide sequence ID" value="NZ_BMOS01000001.1"/>
</dbReference>
<dbReference type="EMBL" id="BMOS01000001">
    <property type="protein sequence ID" value="GGN48787.1"/>
    <property type="molecule type" value="Genomic_DNA"/>
</dbReference>
<dbReference type="AlphaFoldDB" id="A0A917XRR7"/>
<name>A0A917XRR7_9BACI</name>
<comment type="caution">
    <text evidence="1">The sequence shown here is derived from an EMBL/GenBank/DDBJ whole genome shotgun (WGS) entry which is preliminary data.</text>
</comment>
<reference evidence="1" key="1">
    <citation type="journal article" date="2014" name="Int. J. Syst. Evol. Microbiol.">
        <title>Complete genome sequence of Corynebacterium casei LMG S-19264T (=DSM 44701T), isolated from a smear-ripened cheese.</title>
        <authorList>
            <consortium name="US DOE Joint Genome Institute (JGI-PGF)"/>
            <person name="Walter F."/>
            <person name="Albersmeier A."/>
            <person name="Kalinowski J."/>
            <person name="Ruckert C."/>
        </authorList>
    </citation>
    <scope>NUCLEOTIDE SEQUENCE</scope>
    <source>
        <strain evidence="1">JCM 17251</strain>
    </source>
</reference>
<evidence type="ECO:0000313" key="1">
    <source>
        <dbReference type="EMBL" id="GGN48787.1"/>
    </source>
</evidence>
<reference evidence="1" key="2">
    <citation type="submission" date="2020-09" db="EMBL/GenBank/DDBJ databases">
        <authorList>
            <person name="Sun Q."/>
            <person name="Ohkuma M."/>
        </authorList>
    </citation>
    <scope>NUCLEOTIDE SEQUENCE</scope>
    <source>
        <strain evidence="1">JCM 17251</strain>
    </source>
</reference>
<evidence type="ECO:0000313" key="2">
    <source>
        <dbReference type="Proteomes" id="UP000624041"/>
    </source>
</evidence>
<organism evidence="1 2">
    <name type="scientific">Oceanobacillus indicireducens</name>
    <dbReference type="NCBI Taxonomy" id="1004261"/>
    <lineage>
        <taxon>Bacteria</taxon>
        <taxon>Bacillati</taxon>
        <taxon>Bacillota</taxon>
        <taxon>Bacilli</taxon>
        <taxon>Bacillales</taxon>
        <taxon>Bacillaceae</taxon>
        <taxon>Oceanobacillus</taxon>
    </lineage>
</organism>
<gene>
    <name evidence="1" type="ORF">GCM10007971_00800</name>
</gene>
<dbReference type="Proteomes" id="UP000624041">
    <property type="component" value="Unassembled WGS sequence"/>
</dbReference>
<dbReference type="Pfam" id="PF11167">
    <property type="entry name" value="DUF2953"/>
    <property type="match status" value="1"/>
</dbReference>
<evidence type="ECO:0008006" key="3">
    <source>
        <dbReference type="Google" id="ProtNLM"/>
    </source>
</evidence>
<sequence length="178" mass="20903">MFWIILLSLLLFLFTLFLLFITCSKINIAFSYRFELAVVHKLDLFLSVMNIRIWQRTIDLPRLDLNDTTESAKVHSLEVVDWKRIFPFIKKIEVKRFDWETGIGTGEAHITGMVAGWLWAGQELVVKVLGQYCKLNSEPIVSVQTNYQGEGLYSRLDCIFRLRLHTFLKIYRVINNQK</sequence>
<keyword evidence="2" id="KW-1185">Reference proteome</keyword>
<protein>
    <recommendedName>
        <fullName evidence="3">DUF2953 domain-containing protein</fullName>
    </recommendedName>
</protein>
<proteinExistence type="predicted"/>
<dbReference type="InterPro" id="IPR021338">
    <property type="entry name" value="DUF2953"/>
</dbReference>
<accession>A0A917XRR7</accession>